<dbReference type="AlphaFoldDB" id="A0A542ZRZ6"/>
<dbReference type="Pfam" id="PF07690">
    <property type="entry name" value="MFS_1"/>
    <property type="match status" value="1"/>
</dbReference>
<organism evidence="8 9">
    <name type="scientific">Propioniferax innocua</name>
    <dbReference type="NCBI Taxonomy" id="1753"/>
    <lineage>
        <taxon>Bacteria</taxon>
        <taxon>Bacillati</taxon>
        <taxon>Actinomycetota</taxon>
        <taxon>Actinomycetes</taxon>
        <taxon>Propionibacteriales</taxon>
        <taxon>Propionibacteriaceae</taxon>
        <taxon>Propioniferax</taxon>
    </lineage>
</organism>
<keyword evidence="2" id="KW-1003">Cell membrane</keyword>
<evidence type="ECO:0000256" key="3">
    <source>
        <dbReference type="ARBA" id="ARBA00022692"/>
    </source>
</evidence>
<dbReference type="Proteomes" id="UP000316196">
    <property type="component" value="Unassembled WGS sequence"/>
</dbReference>
<evidence type="ECO:0000256" key="1">
    <source>
        <dbReference type="ARBA" id="ARBA00004651"/>
    </source>
</evidence>
<reference evidence="8 9" key="1">
    <citation type="submission" date="2019-06" db="EMBL/GenBank/DDBJ databases">
        <title>Sequencing the genomes of 1000 actinobacteria strains.</title>
        <authorList>
            <person name="Klenk H.-P."/>
        </authorList>
    </citation>
    <scope>NUCLEOTIDE SEQUENCE [LARGE SCALE GENOMIC DNA]</scope>
    <source>
        <strain evidence="8 9">DSM 8251</strain>
    </source>
</reference>
<dbReference type="GO" id="GO:0022857">
    <property type="term" value="F:transmembrane transporter activity"/>
    <property type="evidence" value="ECO:0007669"/>
    <property type="project" value="InterPro"/>
</dbReference>
<keyword evidence="4 7" id="KW-1133">Transmembrane helix</keyword>
<accession>A0A542ZRZ6</accession>
<evidence type="ECO:0000256" key="4">
    <source>
        <dbReference type="ARBA" id="ARBA00022989"/>
    </source>
</evidence>
<feature type="compositionally biased region" description="Low complexity" evidence="6">
    <location>
        <begin position="1"/>
        <end position="18"/>
    </location>
</feature>
<dbReference type="SUPFAM" id="SSF103473">
    <property type="entry name" value="MFS general substrate transporter"/>
    <property type="match status" value="1"/>
</dbReference>
<protein>
    <submittedName>
        <fullName evidence="8">MFS transporter</fullName>
    </submittedName>
</protein>
<gene>
    <name evidence="8" type="ORF">FB460_0798</name>
</gene>
<evidence type="ECO:0000256" key="6">
    <source>
        <dbReference type="SAM" id="MobiDB-lite"/>
    </source>
</evidence>
<dbReference type="InterPro" id="IPR050189">
    <property type="entry name" value="MFS_Efflux_Transporters"/>
</dbReference>
<evidence type="ECO:0000256" key="7">
    <source>
        <dbReference type="SAM" id="Phobius"/>
    </source>
</evidence>
<feature type="transmembrane region" description="Helical" evidence="7">
    <location>
        <begin position="94"/>
        <end position="114"/>
    </location>
</feature>
<comment type="caution">
    <text evidence="8">The sequence shown here is derived from an EMBL/GenBank/DDBJ whole genome shotgun (WGS) entry which is preliminary data.</text>
</comment>
<dbReference type="Gene3D" id="1.20.1250.20">
    <property type="entry name" value="MFS general substrate transporter like domains"/>
    <property type="match status" value="1"/>
</dbReference>
<dbReference type="GO" id="GO:0005886">
    <property type="term" value="C:plasma membrane"/>
    <property type="evidence" value="ECO:0007669"/>
    <property type="project" value="UniProtKB-SubCell"/>
</dbReference>
<comment type="subcellular location">
    <subcellularLocation>
        <location evidence="1">Cell membrane</location>
        <topology evidence="1">Multi-pass membrane protein</topology>
    </subcellularLocation>
</comment>
<evidence type="ECO:0000256" key="5">
    <source>
        <dbReference type="ARBA" id="ARBA00023136"/>
    </source>
</evidence>
<feature type="region of interest" description="Disordered" evidence="6">
    <location>
        <begin position="1"/>
        <end position="24"/>
    </location>
</feature>
<proteinExistence type="predicted"/>
<dbReference type="InterPro" id="IPR036259">
    <property type="entry name" value="MFS_trans_sf"/>
</dbReference>
<dbReference type="EMBL" id="VFOR01000001">
    <property type="protein sequence ID" value="TQL63000.1"/>
    <property type="molecule type" value="Genomic_DNA"/>
</dbReference>
<dbReference type="PANTHER" id="PTHR43124">
    <property type="entry name" value="PURINE EFFLUX PUMP PBUE"/>
    <property type="match status" value="1"/>
</dbReference>
<dbReference type="PANTHER" id="PTHR43124:SF3">
    <property type="entry name" value="CHLORAMPHENICOL EFFLUX PUMP RV0191"/>
    <property type="match status" value="1"/>
</dbReference>
<dbReference type="InterPro" id="IPR011701">
    <property type="entry name" value="MFS"/>
</dbReference>
<feature type="transmembrane region" description="Helical" evidence="7">
    <location>
        <begin position="65"/>
        <end position="87"/>
    </location>
</feature>
<keyword evidence="5 7" id="KW-0472">Membrane</keyword>
<sequence length="230" mass="24117">MSSSPAATATSPGSTDGAPSAAGAPHRKRNVALISGAMVADSAENGIVSGLFPVIQASLGLSTSALGILIAAGRLISVVSGPVWVFLTRYFSRRAVLGFAAGIWGIWGVVAAFSQDFWQLLILNTIAAAGFTAAHVFLPAIVGDSFPDARVRWHMTTETLHKNPAHVPVGIELRDATNFRRIVRAREAVEQANVELRDAVAAARNDGESWATIGAALGTTRQAACQRFGR</sequence>
<evidence type="ECO:0000313" key="8">
    <source>
        <dbReference type="EMBL" id="TQL63000.1"/>
    </source>
</evidence>
<dbReference type="RefSeq" id="WP_170209934.1">
    <property type="nucleotide sequence ID" value="NZ_BAAAMD010000001.1"/>
</dbReference>
<evidence type="ECO:0000313" key="9">
    <source>
        <dbReference type="Proteomes" id="UP000316196"/>
    </source>
</evidence>
<keyword evidence="3 7" id="KW-0812">Transmembrane</keyword>
<keyword evidence="9" id="KW-1185">Reference proteome</keyword>
<evidence type="ECO:0000256" key="2">
    <source>
        <dbReference type="ARBA" id="ARBA00022475"/>
    </source>
</evidence>
<feature type="transmembrane region" description="Helical" evidence="7">
    <location>
        <begin position="120"/>
        <end position="142"/>
    </location>
</feature>
<name>A0A542ZRZ6_9ACTN</name>